<proteinExistence type="predicted"/>
<evidence type="ECO:0000313" key="1">
    <source>
        <dbReference type="EMBL" id="KAI8434154.1"/>
    </source>
</evidence>
<reference evidence="1 2" key="1">
    <citation type="journal article" date="2022" name="Genome Biol. Evol.">
        <title>The Spruce Budworm Genome: Reconstructing the Evolutionary History of Antifreeze Proteins.</title>
        <authorList>
            <person name="Beliveau C."/>
            <person name="Gagne P."/>
            <person name="Picq S."/>
            <person name="Vernygora O."/>
            <person name="Keeling C.I."/>
            <person name="Pinkney K."/>
            <person name="Doucet D."/>
            <person name="Wen F."/>
            <person name="Johnston J.S."/>
            <person name="Maaroufi H."/>
            <person name="Boyle B."/>
            <person name="Laroche J."/>
            <person name="Dewar K."/>
            <person name="Juretic N."/>
            <person name="Blackburn G."/>
            <person name="Nisole A."/>
            <person name="Brunet B."/>
            <person name="Brandao M."/>
            <person name="Lumley L."/>
            <person name="Duan J."/>
            <person name="Quan G."/>
            <person name="Lucarotti C.J."/>
            <person name="Roe A.D."/>
            <person name="Sperling F.A.H."/>
            <person name="Levesque R.C."/>
            <person name="Cusson M."/>
        </authorList>
    </citation>
    <scope>NUCLEOTIDE SEQUENCE [LARGE SCALE GENOMIC DNA]</scope>
    <source>
        <strain evidence="1">Glfc:IPQL:Cfum</strain>
    </source>
</reference>
<organism evidence="1 2">
    <name type="scientific">Choristoneura fumiferana</name>
    <name type="common">Spruce budworm moth</name>
    <name type="synonym">Archips fumiferana</name>
    <dbReference type="NCBI Taxonomy" id="7141"/>
    <lineage>
        <taxon>Eukaryota</taxon>
        <taxon>Metazoa</taxon>
        <taxon>Ecdysozoa</taxon>
        <taxon>Arthropoda</taxon>
        <taxon>Hexapoda</taxon>
        <taxon>Insecta</taxon>
        <taxon>Pterygota</taxon>
        <taxon>Neoptera</taxon>
        <taxon>Endopterygota</taxon>
        <taxon>Lepidoptera</taxon>
        <taxon>Glossata</taxon>
        <taxon>Ditrysia</taxon>
        <taxon>Tortricoidea</taxon>
        <taxon>Tortricidae</taxon>
        <taxon>Tortricinae</taxon>
        <taxon>Choristoneura</taxon>
    </lineage>
</organism>
<dbReference type="Proteomes" id="UP001064048">
    <property type="component" value="Chromosome 21"/>
</dbReference>
<gene>
    <name evidence="1" type="ORF">MSG28_012275</name>
</gene>
<sequence>MDDHFRHTVPPHQRRCAGYSISTSCIYVYQHRSRAIRYGAPHDRAVFASTLAILIRVGATRWIQYEKMIQIGSTTDADVVRATRDTAARALAGRSGQRTARDLDRTLSTIYGRSDMKNLAHLLAVPISEHELTFISLVAAATLLSRTSGKQTNANIKPQCTKGGAPVGGRREIAAAERAAARGARTIARPFTVSRLAFILRVYARFWHIRAHTHAFLRVQRLKKTKPLLYARARFQ</sequence>
<keyword evidence="2" id="KW-1185">Reference proteome</keyword>
<protein>
    <submittedName>
        <fullName evidence="1">Uncharacterized protein</fullName>
    </submittedName>
</protein>
<evidence type="ECO:0000313" key="2">
    <source>
        <dbReference type="Proteomes" id="UP001064048"/>
    </source>
</evidence>
<name>A0ACC0KCR4_CHOFU</name>
<comment type="caution">
    <text evidence="1">The sequence shown here is derived from an EMBL/GenBank/DDBJ whole genome shotgun (WGS) entry which is preliminary data.</text>
</comment>
<accession>A0ACC0KCR4</accession>
<dbReference type="EMBL" id="CM046121">
    <property type="protein sequence ID" value="KAI8434154.1"/>
    <property type="molecule type" value="Genomic_DNA"/>
</dbReference>